<dbReference type="SUPFAM" id="SSF56300">
    <property type="entry name" value="Metallo-dependent phosphatases"/>
    <property type="match status" value="1"/>
</dbReference>
<dbReference type="InterPro" id="IPR041823">
    <property type="entry name" value="YHR202W_N"/>
</dbReference>
<dbReference type="PANTHER" id="PTHR11575:SF43">
    <property type="entry name" value="SER_THR PROTEIN PHOSPHATASE FAMILY (AFU_ORTHOLOGUE AFUA_3G04160)"/>
    <property type="match status" value="1"/>
</dbReference>
<dbReference type="InterPro" id="IPR006179">
    <property type="entry name" value="5_nucleotidase/apyrase"/>
</dbReference>
<dbReference type="STRING" id="1849047.A0A3D8QKH9"/>
<proteinExistence type="predicted"/>
<dbReference type="OrthoDB" id="7722975at2759"/>
<dbReference type="Gene3D" id="3.60.21.10">
    <property type="match status" value="1"/>
</dbReference>
<dbReference type="PANTHER" id="PTHR11575">
    <property type="entry name" value="5'-NUCLEOTIDASE-RELATED"/>
    <property type="match status" value="1"/>
</dbReference>
<gene>
    <name evidence="3" type="ORF">BP6252_11661</name>
</gene>
<dbReference type="CDD" id="cd07407">
    <property type="entry name" value="MPP_YHR202W_N"/>
    <property type="match status" value="1"/>
</dbReference>
<dbReference type="FunFam" id="3.90.780.10:FF:000008">
    <property type="entry name" value="Ser/Thr protein phosphatase family"/>
    <property type="match status" value="1"/>
</dbReference>
<keyword evidence="1" id="KW-0732">Signal</keyword>
<dbReference type="Pfam" id="PF21953">
    <property type="entry name" value="NadN_nucleosid_C"/>
    <property type="match status" value="1"/>
</dbReference>
<organism evidence="3 4">
    <name type="scientific">Coleophoma cylindrospora</name>
    <dbReference type="NCBI Taxonomy" id="1849047"/>
    <lineage>
        <taxon>Eukaryota</taxon>
        <taxon>Fungi</taxon>
        <taxon>Dikarya</taxon>
        <taxon>Ascomycota</taxon>
        <taxon>Pezizomycotina</taxon>
        <taxon>Leotiomycetes</taxon>
        <taxon>Helotiales</taxon>
        <taxon>Dermateaceae</taxon>
        <taxon>Coleophoma</taxon>
    </lineage>
</organism>
<feature type="signal peptide" evidence="1">
    <location>
        <begin position="1"/>
        <end position="23"/>
    </location>
</feature>
<dbReference type="SUPFAM" id="SSF55816">
    <property type="entry name" value="5'-nucleotidase (syn. UDP-sugar hydrolase), C-terminal domain"/>
    <property type="match status" value="1"/>
</dbReference>
<dbReference type="FunFam" id="3.60.21.10:FF:000043">
    <property type="entry name" value="Ser/Thr protein phosphatase family"/>
    <property type="match status" value="1"/>
</dbReference>
<dbReference type="GO" id="GO:0016787">
    <property type="term" value="F:hydrolase activity"/>
    <property type="evidence" value="ECO:0007669"/>
    <property type="project" value="InterPro"/>
</dbReference>
<feature type="domain" description="Putative 5'-nucleotidase C-terminal" evidence="2">
    <location>
        <begin position="370"/>
        <end position="568"/>
    </location>
</feature>
<feature type="chain" id="PRO_5017534984" evidence="1">
    <location>
        <begin position="24"/>
        <end position="607"/>
    </location>
</feature>
<dbReference type="InterPro" id="IPR036907">
    <property type="entry name" value="5'-Nucleotdase_C_sf"/>
</dbReference>
<dbReference type="AlphaFoldDB" id="A0A3D8QKH9"/>
<evidence type="ECO:0000259" key="2">
    <source>
        <dbReference type="Pfam" id="PF21953"/>
    </source>
</evidence>
<dbReference type="GO" id="GO:0009166">
    <property type="term" value="P:nucleotide catabolic process"/>
    <property type="evidence" value="ECO:0007669"/>
    <property type="project" value="InterPro"/>
</dbReference>
<evidence type="ECO:0000313" key="3">
    <source>
        <dbReference type="EMBL" id="RDW62228.1"/>
    </source>
</evidence>
<sequence length="607" mass="68099">MTGFGRKSLVWLLSSLLPSLTAGAQPSAPSPVAAPMRPLTWGQLNFLQTTDTHGWHAGHLQEPQYSADWGDYISFANRMREKADKEGRDLLLIDTGDRIEGNGLYDASNPKGQYTYDIFGQQDIDIICTGNHELYQADAAAREYTNTVPNFPGKYIASNLDYINPKTGEQIPMAQRYRKFTTKNQGIRVVAFGFLFDFSGNANNTVVQPVEKTIQEQWFQDAIREDTDMFIVIGHVTLHGPEYKALYKAIRGRNWDTPIQFFGGHSHIRDVAKYDANAYGLQAGRYMETIGWASLDGIRIKGKQLEKTSESASLSFTRRYIDNNLLGYYYHTGLDESSFPTEHGTNVSASIRDARKTLGLDHNYGCAPKDFWLNRAPFPSNDSLFTWLQDSVLPELVHLPERKGVPRIALTNTGAMRFDIFKGAFTRDTTYIVSPFISKFVYIKDVPYVSASQLLRLINNGGPVFEAAGLQKSQLTSPEHIAIKSDIIPEPEVYNPGPQSPLGGLSTPDLVPGYTTKDELGDDGDDTVHSPLTFYRVPNCIESRIEFPEKTPEKVDLVFIDFITPWVLAALTFTGEKYTKGDVLPYLKDGFTELLAEWIKQNWGQDC</sequence>
<protein>
    <submittedName>
        <fullName evidence="3">Metallo-dependent phosphatase-1</fullName>
    </submittedName>
</protein>
<dbReference type="EMBL" id="PDLM01000014">
    <property type="protein sequence ID" value="RDW62228.1"/>
    <property type="molecule type" value="Genomic_DNA"/>
</dbReference>
<evidence type="ECO:0000256" key="1">
    <source>
        <dbReference type="SAM" id="SignalP"/>
    </source>
</evidence>
<keyword evidence="4" id="KW-1185">Reference proteome</keyword>
<dbReference type="Proteomes" id="UP000256645">
    <property type="component" value="Unassembled WGS sequence"/>
</dbReference>
<dbReference type="InterPro" id="IPR053828">
    <property type="entry name" value="Nucleosidase_C"/>
</dbReference>
<dbReference type="PIRSF" id="PIRSF017316">
    <property type="entry name" value="Pesterase_C1039"/>
    <property type="match status" value="1"/>
</dbReference>
<evidence type="ECO:0000313" key="4">
    <source>
        <dbReference type="Proteomes" id="UP000256645"/>
    </source>
</evidence>
<dbReference type="Gene3D" id="3.90.780.10">
    <property type="entry name" value="5'-Nucleotidase, C-terminal domain"/>
    <property type="match status" value="2"/>
</dbReference>
<dbReference type="GO" id="GO:0005829">
    <property type="term" value="C:cytosol"/>
    <property type="evidence" value="ECO:0007669"/>
    <property type="project" value="TreeGrafter"/>
</dbReference>
<dbReference type="InterPro" id="IPR014485">
    <property type="entry name" value="Pesterase_C1039"/>
</dbReference>
<reference evidence="3 4" key="1">
    <citation type="journal article" date="2018" name="IMA Fungus">
        <title>IMA Genome-F 9: Draft genome sequence of Annulohypoxylon stygium, Aspergillus mulundensis, Berkeleyomyces basicola (syn. Thielaviopsis basicola), Ceratocystis smalleyi, two Cercospora beticola strains, Coleophoma cylindrospora, Fusarium fracticaudum, Phialophora cf. hyalina, and Morchella septimelata.</title>
        <authorList>
            <person name="Wingfield B.D."/>
            <person name="Bills G.F."/>
            <person name="Dong Y."/>
            <person name="Huang W."/>
            <person name="Nel W.J."/>
            <person name="Swalarsk-Parry B.S."/>
            <person name="Vaghefi N."/>
            <person name="Wilken P.M."/>
            <person name="An Z."/>
            <person name="de Beer Z.W."/>
            <person name="De Vos L."/>
            <person name="Chen L."/>
            <person name="Duong T.A."/>
            <person name="Gao Y."/>
            <person name="Hammerbacher A."/>
            <person name="Kikkert J.R."/>
            <person name="Li Y."/>
            <person name="Li H."/>
            <person name="Li K."/>
            <person name="Li Q."/>
            <person name="Liu X."/>
            <person name="Ma X."/>
            <person name="Naidoo K."/>
            <person name="Pethybridge S.J."/>
            <person name="Sun J."/>
            <person name="Steenkamp E.T."/>
            <person name="van der Nest M.A."/>
            <person name="van Wyk S."/>
            <person name="Wingfield M.J."/>
            <person name="Xiong C."/>
            <person name="Yue Q."/>
            <person name="Zhang X."/>
        </authorList>
    </citation>
    <scope>NUCLEOTIDE SEQUENCE [LARGE SCALE GENOMIC DNA]</scope>
    <source>
        <strain evidence="3 4">BP6252</strain>
    </source>
</reference>
<dbReference type="GO" id="GO:0005576">
    <property type="term" value="C:extracellular region"/>
    <property type="evidence" value="ECO:0007669"/>
    <property type="project" value="UniProtKB-ARBA"/>
</dbReference>
<dbReference type="InterPro" id="IPR029052">
    <property type="entry name" value="Metallo-depent_PP-like"/>
</dbReference>
<name>A0A3D8QKH9_9HELO</name>
<dbReference type="FunFam" id="3.90.780.10:FF:000009">
    <property type="entry name" value="Ser/Thr protein phosphatase family"/>
    <property type="match status" value="1"/>
</dbReference>
<accession>A0A3D8QKH9</accession>
<comment type="caution">
    <text evidence="3">The sequence shown here is derived from an EMBL/GenBank/DDBJ whole genome shotgun (WGS) entry which is preliminary data.</text>
</comment>